<name>A0A166WMR3_9AGAM</name>
<feature type="region of interest" description="Disordered" evidence="1">
    <location>
        <begin position="27"/>
        <end position="49"/>
    </location>
</feature>
<keyword evidence="4" id="KW-1185">Reference proteome</keyword>
<protein>
    <recommendedName>
        <fullName evidence="5">Cell wall protein YJL171C/Tos1 C-terminal domain-containing protein</fullName>
    </recommendedName>
</protein>
<sequence length="228" mass="24141">MKSIVASIVFTLLAISSATVGVAALPSGDTDSTGSIARDSSSGDTGSTTAAANGTLATGLGYLYCPRIGIHYYGPKSQKLLEVGFRYPEFQGVPINSYRNKCWATSGEASYAVASPVPQGVTYEPHYELNYGNGDCTIKMIDGVQNGKFLRPTATGKYLSYYPNKGAIHCELDVGRKTLVLKDPWGKAYGQGYAMNPSGGRCGDAFYISSLVEGITFSIDTYNGCTPA</sequence>
<dbReference type="AlphaFoldDB" id="A0A166WMR3"/>
<proteinExistence type="predicted"/>
<organism evidence="3 4">
    <name type="scientific">Athelia psychrophila</name>
    <dbReference type="NCBI Taxonomy" id="1759441"/>
    <lineage>
        <taxon>Eukaryota</taxon>
        <taxon>Fungi</taxon>
        <taxon>Dikarya</taxon>
        <taxon>Basidiomycota</taxon>
        <taxon>Agaricomycotina</taxon>
        <taxon>Agaricomycetes</taxon>
        <taxon>Agaricomycetidae</taxon>
        <taxon>Atheliales</taxon>
        <taxon>Atheliaceae</taxon>
        <taxon>Athelia</taxon>
    </lineage>
</organism>
<evidence type="ECO:0008006" key="5">
    <source>
        <dbReference type="Google" id="ProtNLM"/>
    </source>
</evidence>
<evidence type="ECO:0000256" key="1">
    <source>
        <dbReference type="SAM" id="MobiDB-lite"/>
    </source>
</evidence>
<evidence type="ECO:0000313" key="4">
    <source>
        <dbReference type="Proteomes" id="UP000076532"/>
    </source>
</evidence>
<accession>A0A166WMR3</accession>
<feature type="chain" id="PRO_5007881894" description="Cell wall protein YJL171C/Tos1 C-terminal domain-containing protein" evidence="2">
    <location>
        <begin position="25"/>
        <end position="228"/>
    </location>
</feature>
<reference evidence="3 4" key="1">
    <citation type="journal article" date="2016" name="Mol. Biol. Evol.">
        <title>Comparative Genomics of Early-Diverging Mushroom-Forming Fungi Provides Insights into the Origins of Lignocellulose Decay Capabilities.</title>
        <authorList>
            <person name="Nagy L.G."/>
            <person name="Riley R."/>
            <person name="Tritt A."/>
            <person name="Adam C."/>
            <person name="Daum C."/>
            <person name="Floudas D."/>
            <person name="Sun H."/>
            <person name="Yadav J.S."/>
            <person name="Pangilinan J."/>
            <person name="Larsson K.H."/>
            <person name="Matsuura K."/>
            <person name="Barry K."/>
            <person name="Labutti K."/>
            <person name="Kuo R."/>
            <person name="Ohm R.A."/>
            <person name="Bhattacharya S.S."/>
            <person name="Shirouzu T."/>
            <person name="Yoshinaga Y."/>
            <person name="Martin F.M."/>
            <person name="Grigoriev I.V."/>
            <person name="Hibbett D.S."/>
        </authorList>
    </citation>
    <scope>NUCLEOTIDE SEQUENCE [LARGE SCALE GENOMIC DNA]</scope>
    <source>
        <strain evidence="3 4">CBS 109695</strain>
    </source>
</reference>
<gene>
    <name evidence="3" type="ORF">FIBSPDRAFT_1035864</name>
</gene>
<feature type="signal peptide" evidence="2">
    <location>
        <begin position="1"/>
        <end position="24"/>
    </location>
</feature>
<evidence type="ECO:0000313" key="3">
    <source>
        <dbReference type="EMBL" id="KZP33914.1"/>
    </source>
</evidence>
<feature type="compositionally biased region" description="Low complexity" evidence="1">
    <location>
        <begin position="39"/>
        <end position="49"/>
    </location>
</feature>
<evidence type="ECO:0000256" key="2">
    <source>
        <dbReference type="SAM" id="SignalP"/>
    </source>
</evidence>
<keyword evidence="2" id="KW-0732">Signal</keyword>
<dbReference type="Proteomes" id="UP000076532">
    <property type="component" value="Unassembled WGS sequence"/>
</dbReference>
<dbReference type="EMBL" id="KV417481">
    <property type="protein sequence ID" value="KZP33914.1"/>
    <property type="molecule type" value="Genomic_DNA"/>
</dbReference>